<feature type="DNA-binding region" description="HMG box" evidence="3">
    <location>
        <begin position="186"/>
        <end position="254"/>
    </location>
</feature>
<evidence type="ECO:0000256" key="1">
    <source>
        <dbReference type="ARBA" id="ARBA00023125"/>
    </source>
</evidence>
<dbReference type="EMBL" id="CDMC01000002">
    <property type="protein sequence ID" value="CEN59672.1"/>
    <property type="molecule type" value="Genomic_DNA"/>
</dbReference>
<dbReference type="CDD" id="cd01389">
    <property type="entry name" value="HMG-box_ROX1-like"/>
    <property type="match status" value="1"/>
</dbReference>
<evidence type="ECO:0000256" key="3">
    <source>
        <dbReference type="PROSITE-ProRule" id="PRU00267"/>
    </source>
</evidence>
<evidence type="ECO:0000313" key="7">
    <source>
        <dbReference type="Proteomes" id="UP000054771"/>
    </source>
</evidence>
<dbReference type="InterPro" id="IPR036910">
    <property type="entry name" value="HMG_box_dom_sf"/>
</dbReference>
<feature type="region of interest" description="Disordered" evidence="4">
    <location>
        <begin position="249"/>
        <end position="299"/>
    </location>
</feature>
<dbReference type="Proteomes" id="UP000054771">
    <property type="component" value="Unassembled WGS sequence"/>
</dbReference>
<feature type="compositionally biased region" description="Polar residues" evidence="4">
    <location>
        <begin position="68"/>
        <end position="80"/>
    </location>
</feature>
<evidence type="ECO:0000259" key="5">
    <source>
        <dbReference type="PROSITE" id="PS50118"/>
    </source>
</evidence>
<dbReference type="Gene3D" id="1.10.30.10">
    <property type="entry name" value="High mobility group box domain"/>
    <property type="match status" value="1"/>
</dbReference>
<sequence length="491" mass="54144">MTAGNARLVRAPPPSPPQSPSGYAGSEALQEPSGMYSTAYGSQRPYGGSVQANDISFGEQSSLSMTMQYGPTSEYSQNISLHPMLPNGPQVSTPPAEEPGSLGSTGGHWESPSRRAIYSKARVQRSPKQRRRTKRGKDREPRATLPGPLSEITKHMTDIPLKDMEEHVHRSIEKRHMEVAEKGGKVARPMNSFMLYRSAYQERTKQWFAQSNHQVVSEVTGDSWARESAEVKAKYIRLASIEKQNHLRAHPGYKFTPTKDKKKRSSSEDRSFLDYRGTPCRSTPGRSTPGMDSNGWDSSRSTPFDTIDHGLPTTGYFLSSWPTSNPSRSSFSGPMLTSEPSQYVQPTANPALLGYHVEDVHARMGKVDLDEMQYPSTTLAGLPGAAHHDLLQPQTQMTGQLDPQLLEYSGASSNQETGQLYGNSHYSLWQESPGQNSYVPVHTEPSPTRFTGAPASQQAMDNRWAWDSSQGNSLDAAGGDFDNFFNDSTGY</sequence>
<dbReference type="GO" id="GO:0005634">
    <property type="term" value="C:nucleus"/>
    <property type="evidence" value="ECO:0007669"/>
    <property type="project" value="UniProtKB-UniRule"/>
</dbReference>
<dbReference type="GO" id="GO:0000981">
    <property type="term" value="F:DNA-binding transcription factor activity, RNA polymerase II-specific"/>
    <property type="evidence" value="ECO:0007669"/>
    <property type="project" value="TreeGrafter"/>
</dbReference>
<proteinExistence type="predicted"/>
<dbReference type="PROSITE" id="PS50118">
    <property type="entry name" value="HMG_BOX_2"/>
    <property type="match status" value="1"/>
</dbReference>
<dbReference type="Pfam" id="PF00505">
    <property type="entry name" value="HMG_box"/>
    <property type="match status" value="1"/>
</dbReference>
<dbReference type="SUPFAM" id="SSF47095">
    <property type="entry name" value="HMG-box"/>
    <property type="match status" value="1"/>
</dbReference>
<dbReference type="SMART" id="SM00398">
    <property type="entry name" value="HMG"/>
    <property type="match status" value="1"/>
</dbReference>
<dbReference type="OrthoDB" id="2307332at2759"/>
<name>A0A0U5GLV3_ASPCI</name>
<dbReference type="STRING" id="454130.A0A0U5GLV3"/>
<dbReference type="InterPro" id="IPR051356">
    <property type="entry name" value="SOX/SOX-like_TF"/>
</dbReference>
<evidence type="ECO:0000256" key="4">
    <source>
        <dbReference type="SAM" id="MobiDB-lite"/>
    </source>
</evidence>
<evidence type="ECO:0000256" key="2">
    <source>
        <dbReference type="ARBA" id="ARBA00023242"/>
    </source>
</evidence>
<dbReference type="AlphaFoldDB" id="A0A0U5GLV3"/>
<dbReference type="PANTHER" id="PTHR45789">
    <property type="entry name" value="FI18025P1"/>
    <property type="match status" value="1"/>
</dbReference>
<gene>
    <name evidence="6" type="ORF">ASPCAL02116</name>
</gene>
<organism evidence="6 7">
    <name type="scientific">Aspergillus calidoustus</name>
    <dbReference type="NCBI Taxonomy" id="454130"/>
    <lineage>
        <taxon>Eukaryota</taxon>
        <taxon>Fungi</taxon>
        <taxon>Dikarya</taxon>
        <taxon>Ascomycota</taxon>
        <taxon>Pezizomycotina</taxon>
        <taxon>Eurotiomycetes</taxon>
        <taxon>Eurotiomycetidae</taxon>
        <taxon>Eurotiales</taxon>
        <taxon>Aspergillaceae</taxon>
        <taxon>Aspergillus</taxon>
        <taxon>Aspergillus subgen. Nidulantes</taxon>
    </lineage>
</organism>
<keyword evidence="7" id="KW-1185">Reference proteome</keyword>
<dbReference type="OMA" id="WQESHAN"/>
<feature type="region of interest" description="Disordered" evidence="4">
    <location>
        <begin position="1"/>
        <end position="53"/>
    </location>
</feature>
<feature type="compositionally biased region" description="Basic residues" evidence="4">
    <location>
        <begin position="122"/>
        <end position="136"/>
    </location>
</feature>
<feature type="domain" description="HMG box" evidence="5">
    <location>
        <begin position="186"/>
        <end position="254"/>
    </location>
</feature>
<dbReference type="PANTHER" id="PTHR45789:SF2">
    <property type="entry name" value="FI18025P1"/>
    <property type="match status" value="1"/>
</dbReference>
<dbReference type="GO" id="GO:0000978">
    <property type="term" value="F:RNA polymerase II cis-regulatory region sequence-specific DNA binding"/>
    <property type="evidence" value="ECO:0007669"/>
    <property type="project" value="TreeGrafter"/>
</dbReference>
<dbReference type="InterPro" id="IPR009071">
    <property type="entry name" value="HMG_box_dom"/>
</dbReference>
<keyword evidence="1 3" id="KW-0238">DNA-binding</keyword>
<feature type="region of interest" description="Disordered" evidence="4">
    <location>
        <begin position="68"/>
        <end position="150"/>
    </location>
</feature>
<accession>A0A0U5GLV3</accession>
<reference evidence="7" key="1">
    <citation type="journal article" date="2016" name="Genome Announc.">
        <title>Draft genome sequences of fungus Aspergillus calidoustus.</title>
        <authorList>
            <person name="Horn F."/>
            <person name="Linde J."/>
            <person name="Mattern D.J."/>
            <person name="Walther G."/>
            <person name="Guthke R."/>
            <person name="Scherlach K."/>
            <person name="Martin K."/>
            <person name="Brakhage A.A."/>
            <person name="Petzke L."/>
            <person name="Valiante V."/>
        </authorList>
    </citation>
    <scope>NUCLEOTIDE SEQUENCE [LARGE SCALE GENOMIC DNA]</scope>
    <source>
        <strain evidence="7">SF006504</strain>
    </source>
</reference>
<evidence type="ECO:0000313" key="6">
    <source>
        <dbReference type="EMBL" id="CEN59672.1"/>
    </source>
</evidence>
<keyword evidence="2 3" id="KW-0539">Nucleus</keyword>
<protein>
    <recommendedName>
        <fullName evidence="5">HMG box domain-containing protein</fullName>
    </recommendedName>
</protein>